<comment type="pathway">
    <text evidence="2 7">Protein biosynthesis; polypeptide chain elongation.</text>
</comment>
<evidence type="ECO:0000256" key="9">
    <source>
        <dbReference type="RuleBase" id="RU004389"/>
    </source>
</evidence>
<reference evidence="12 13" key="1">
    <citation type="submission" date="2018-06" db="EMBL/GenBank/DDBJ databases">
        <title>Extensive metabolic versatility and redundancy in microbially diverse, dynamic hydrothermal sediments.</title>
        <authorList>
            <person name="Dombrowski N."/>
            <person name="Teske A."/>
            <person name="Baker B.J."/>
        </authorList>
    </citation>
    <scope>NUCLEOTIDE SEQUENCE [LARGE SCALE GENOMIC DNA]</scope>
    <source>
        <strain evidence="12">B35_G9</strain>
    </source>
</reference>
<comment type="function">
    <text evidence="7">Involved in peptide bond synthesis. Stimulates efficient translation and peptide-bond synthesis on native or reconstituted 70S ribosomes in vitro. Probably functions indirectly by altering the affinity of the ribosome for aminoacyl-tRNA, thus increasing their reactivity as acceptors for peptidyl transferase.</text>
</comment>
<comment type="caution">
    <text evidence="12">The sequence shown here is derived from an EMBL/GenBank/DDBJ whole genome shotgun (WGS) entry which is preliminary data.</text>
</comment>
<protein>
    <recommendedName>
        <fullName evidence="7 8">Elongation factor P</fullName>
        <shortName evidence="7">EF-P</shortName>
    </recommendedName>
</protein>
<evidence type="ECO:0000256" key="8">
    <source>
        <dbReference type="NCBIfam" id="TIGR00038"/>
    </source>
</evidence>
<dbReference type="InterPro" id="IPR011768">
    <property type="entry name" value="Transl_elongation_fac_P"/>
</dbReference>
<dbReference type="InterPro" id="IPR013185">
    <property type="entry name" value="Transl_elong_KOW-like"/>
</dbReference>
<dbReference type="SMART" id="SM00841">
    <property type="entry name" value="Elong-fact-P_C"/>
    <property type="match status" value="1"/>
</dbReference>
<dbReference type="FunFam" id="2.40.50.140:FF:000004">
    <property type="entry name" value="Elongation factor P"/>
    <property type="match status" value="1"/>
</dbReference>
<evidence type="ECO:0000313" key="13">
    <source>
        <dbReference type="Proteomes" id="UP000282321"/>
    </source>
</evidence>
<evidence type="ECO:0000313" key="12">
    <source>
        <dbReference type="EMBL" id="RKX65578.1"/>
    </source>
</evidence>
<dbReference type="InterPro" id="IPR012340">
    <property type="entry name" value="NA-bd_OB-fold"/>
</dbReference>
<dbReference type="NCBIfam" id="TIGR00038">
    <property type="entry name" value="efp"/>
    <property type="match status" value="1"/>
</dbReference>
<dbReference type="PROSITE" id="PS01275">
    <property type="entry name" value="EFP"/>
    <property type="match status" value="1"/>
</dbReference>
<evidence type="ECO:0000256" key="3">
    <source>
        <dbReference type="ARBA" id="ARBA00009479"/>
    </source>
</evidence>
<keyword evidence="6 7" id="KW-0648">Protein biosynthesis</keyword>
<dbReference type="PIRSF" id="PIRSF005901">
    <property type="entry name" value="EF-P"/>
    <property type="match status" value="1"/>
</dbReference>
<accession>A0A660S8Z5</accession>
<keyword evidence="4 7" id="KW-0963">Cytoplasm</keyword>
<dbReference type="GO" id="GO:0003746">
    <property type="term" value="F:translation elongation factor activity"/>
    <property type="evidence" value="ECO:0007669"/>
    <property type="project" value="UniProtKB-UniRule"/>
</dbReference>
<dbReference type="CDD" id="cd05794">
    <property type="entry name" value="S1_EF-P_repeat_2"/>
    <property type="match status" value="1"/>
</dbReference>
<name>A0A660S8Z5_UNCT6</name>
<evidence type="ECO:0000256" key="2">
    <source>
        <dbReference type="ARBA" id="ARBA00004815"/>
    </source>
</evidence>
<comment type="subcellular location">
    <subcellularLocation>
        <location evidence="1 7">Cytoplasm</location>
    </subcellularLocation>
</comment>
<evidence type="ECO:0000259" key="11">
    <source>
        <dbReference type="SMART" id="SM01185"/>
    </source>
</evidence>
<dbReference type="InterPro" id="IPR015365">
    <property type="entry name" value="Elong-fact-P_C"/>
</dbReference>
<dbReference type="GO" id="GO:0043043">
    <property type="term" value="P:peptide biosynthetic process"/>
    <property type="evidence" value="ECO:0007669"/>
    <property type="project" value="InterPro"/>
</dbReference>
<dbReference type="Pfam" id="PF08207">
    <property type="entry name" value="EFP_N"/>
    <property type="match status" value="1"/>
</dbReference>
<dbReference type="CDD" id="cd04470">
    <property type="entry name" value="S1_EF-P_repeat_1"/>
    <property type="match status" value="1"/>
</dbReference>
<dbReference type="Gene3D" id="2.40.50.140">
    <property type="entry name" value="Nucleic acid-binding proteins"/>
    <property type="match status" value="2"/>
</dbReference>
<evidence type="ECO:0000256" key="6">
    <source>
        <dbReference type="ARBA" id="ARBA00022917"/>
    </source>
</evidence>
<dbReference type="Pfam" id="PF01132">
    <property type="entry name" value="EFP"/>
    <property type="match status" value="1"/>
</dbReference>
<comment type="similarity">
    <text evidence="3 7 9">Belongs to the elongation factor P family.</text>
</comment>
<evidence type="ECO:0000256" key="4">
    <source>
        <dbReference type="ARBA" id="ARBA00022490"/>
    </source>
</evidence>
<keyword evidence="5 7" id="KW-0251">Elongation factor</keyword>
<dbReference type="SUPFAM" id="SSF50249">
    <property type="entry name" value="Nucleic acid-binding proteins"/>
    <property type="match status" value="2"/>
</dbReference>
<feature type="domain" description="Elongation factor P C-terminal" evidence="10">
    <location>
        <begin position="129"/>
        <end position="184"/>
    </location>
</feature>
<dbReference type="Proteomes" id="UP000282321">
    <property type="component" value="Unassembled WGS sequence"/>
</dbReference>
<dbReference type="GO" id="GO:0005829">
    <property type="term" value="C:cytosol"/>
    <property type="evidence" value="ECO:0007669"/>
    <property type="project" value="UniProtKB-ARBA"/>
</dbReference>
<evidence type="ECO:0000259" key="10">
    <source>
        <dbReference type="SMART" id="SM00841"/>
    </source>
</evidence>
<dbReference type="Pfam" id="PF09285">
    <property type="entry name" value="Elong-fact-P_C"/>
    <property type="match status" value="1"/>
</dbReference>
<proteinExistence type="inferred from homology"/>
<dbReference type="SUPFAM" id="SSF50104">
    <property type="entry name" value="Translation proteins SH3-like domain"/>
    <property type="match status" value="1"/>
</dbReference>
<dbReference type="AlphaFoldDB" id="A0A660S8Z5"/>
<dbReference type="PANTHER" id="PTHR30053">
    <property type="entry name" value="ELONGATION FACTOR P"/>
    <property type="match status" value="1"/>
</dbReference>
<dbReference type="SMART" id="SM01185">
    <property type="entry name" value="EFP"/>
    <property type="match status" value="1"/>
</dbReference>
<sequence>MATTSDVRKGSAIEINGKVYFIVDYQHVKPGKGNAFVRMRLKNIETGQVIDMTLKSGSEVNIVRVEKRQVQYLYSDETYSYFMDVSSYDQYQITNETISDERKFLLENSEVVGLFADEKFVGIELPFFVILEVTETEPGIKGNTVQGGTKPAVLETGAKVNVPLFVNKGEKIKVDTRTGEYVERA</sequence>
<dbReference type="InterPro" id="IPR020599">
    <property type="entry name" value="Transl_elong_fac_P/YeiP"/>
</dbReference>
<feature type="domain" description="Translation elongation factor P/YeiP central" evidence="11">
    <location>
        <begin position="67"/>
        <end position="121"/>
    </location>
</feature>
<dbReference type="InterPro" id="IPR001059">
    <property type="entry name" value="Transl_elong_P/YeiP_cen"/>
</dbReference>
<gene>
    <name evidence="7 12" type="primary">efp</name>
    <name evidence="12" type="ORF">DRP44_06070</name>
</gene>
<evidence type="ECO:0000256" key="7">
    <source>
        <dbReference type="HAMAP-Rule" id="MF_00141"/>
    </source>
</evidence>
<evidence type="ECO:0000256" key="1">
    <source>
        <dbReference type="ARBA" id="ARBA00004496"/>
    </source>
</evidence>
<organism evidence="12 13">
    <name type="scientific">candidate division TA06 bacterium</name>
    <dbReference type="NCBI Taxonomy" id="2250710"/>
    <lineage>
        <taxon>Bacteria</taxon>
        <taxon>Bacteria division TA06</taxon>
    </lineage>
</organism>
<dbReference type="InterPro" id="IPR008991">
    <property type="entry name" value="Translation_prot_SH3-like_sf"/>
</dbReference>
<dbReference type="FunFam" id="2.40.50.140:FF:000009">
    <property type="entry name" value="Elongation factor P"/>
    <property type="match status" value="1"/>
</dbReference>
<dbReference type="EMBL" id="QNBC01000083">
    <property type="protein sequence ID" value="RKX65578.1"/>
    <property type="molecule type" value="Genomic_DNA"/>
</dbReference>
<evidence type="ECO:0000256" key="5">
    <source>
        <dbReference type="ARBA" id="ARBA00022768"/>
    </source>
</evidence>
<dbReference type="HAMAP" id="MF_00141">
    <property type="entry name" value="EF_P"/>
    <property type="match status" value="1"/>
</dbReference>
<dbReference type="UniPathway" id="UPA00345"/>
<dbReference type="NCBIfam" id="NF001810">
    <property type="entry name" value="PRK00529.1"/>
    <property type="match status" value="1"/>
</dbReference>
<dbReference type="InterPro" id="IPR014722">
    <property type="entry name" value="Rib_uL2_dom2"/>
</dbReference>
<dbReference type="PANTHER" id="PTHR30053:SF12">
    <property type="entry name" value="ELONGATION FACTOR P (EF-P) FAMILY PROTEIN"/>
    <property type="match status" value="1"/>
</dbReference>
<dbReference type="InterPro" id="IPR013852">
    <property type="entry name" value="Transl_elong_P/YeiP_CS"/>
</dbReference>
<dbReference type="Gene3D" id="2.30.30.30">
    <property type="match status" value="1"/>
</dbReference>
<dbReference type="FunFam" id="2.30.30.30:FF:000003">
    <property type="entry name" value="Elongation factor P"/>
    <property type="match status" value="1"/>
</dbReference>